<proteinExistence type="evidence at transcript level"/>
<accession>C0PP62</accession>
<organism evidence="1">
    <name type="scientific">Zea mays</name>
    <name type="common">Maize</name>
    <dbReference type="NCBI Taxonomy" id="4577"/>
    <lineage>
        <taxon>Eukaryota</taxon>
        <taxon>Viridiplantae</taxon>
        <taxon>Streptophyta</taxon>
        <taxon>Embryophyta</taxon>
        <taxon>Tracheophyta</taxon>
        <taxon>Spermatophyta</taxon>
        <taxon>Magnoliopsida</taxon>
        <taxon>Liliopsida</taxon>
        <taxon>Poales</taxon>
        <taxon>Poaceae</taxon>
        <taxon>PACMAD clade</taxon>
        <taxon>Panicoideae</taxon>
        <taxon>Andropogonodae</taxon>
        <taxon>Andropogoneae</taxon>
        <taxon>Tripsacinae</taxon>
        <taxon>Zea</taxon>
    </lineage>
</organism>
<dbReference type="EMBL" id="BT070081">
    <property type="protein sequence ID" value="ACN36978.1"/>
    <property type="molecule type" value="mRNA"/>
</dbReference>
<dbReference type="AlphaFoldDB" id="C0PP62"/>
<name>C0PP62_MAIZE</name>
<protein>
    <submittedName>
        <fullName evidence="1">Uncharacterized protein</fullName>
    </submittedName>
</protein>
<sequence length="101" mass="11482">MEWGAFATIRYDCIARRRTRQERSIYIGRADRVTVAKAKAIGLPSRPKWPTQTQILARVVHHLSGFMGAHSVRQDDGINATRAKKHGSARQQRPVHACMLY</sequence>
<reference evidence="1" key="1">
    <citation type="journal article" date="2009" name="PLoS Genet.">
        <title>Sequencing, mapping, and analysis of 27,455 maize full-length cDNAs.</title>
        <authorList>
            <person name="Soderlund C."/>
            <person name="Descour A."/>
            <person name="Kudrna D."/>
            <person name="Bomhoff M."/>
            <person name="Boyd L."/>
            <person name="Currie J."/>
            <person name="Angelova A."/>
            <person name="Collura K."/>
            <person name="Wissotski M."/>
            <person name="Ashley E."/>
            <person name="Morrow D."/>
            <person name="Fernandes J."/>
            <person name="Walbot V."/>
            <person name="Yu Y."/>
        </authorList>
    </citation>
    <scope>NUCLEOTIDE SEQUENCE</scope>
    <source>
        <strain evidence="1">B73</strain>
    </source>
</reference>
<reference evidence="1" key="2">
    <citation type="submission" date="2012-06" db="EMBL/GenBank/DDBJ databases">
        <authorList>
            <person name="Yu Y."/>
            <person name="Currie J."/>
            <person name="Lomeli R."/>
            <person name="Angelova A."/>
            <person name="Collura K."/>
            <person name="Wissotski M."/>
            <person name="Campos D."/>
            <person name="Kudrna D."/>
            <person name="Golser W."/>
            <person name="Ashely E."/>
            <person name="Descour A."/>
            <person name="Fernandes J."/>
            <person name="Soderlund C."/>
            <person name="Walbot V."/>
        </authorList>
    </citation>
    <scope>NUCLEOTIDE SEQUENCE</scope>
    <source>
        <strain evidence="1">B73</strain>
    </source>
</reference>
<evidence type="ECO:0000313" key="1">
    <source>
        <dbReference type="EMBL" id="ACN36978.1"/>
    </source>
</evidence>